<feature type="transmembrane region" description="Helical" evidence="5">
    <location>
        <begin position="270"/>
        <end position="291"/>
    </location>
</feature>
<dbReference type="SUPFAM" id="SSF103473">
    <property type="entry name" value="MFS general substrate transporter"/>
    <property type="match status" value="1"/>
</dbReference>
<dbReference type="AlphaFoldDB" id="A0A5C6V8R6"/>
<dbReference type="RefSeq" id="WP_147238280.1">
    <property type="nucleotide sequence ID" value="NZ_VOQS01000005.1"/>
</dbReference>
<accession>A0A5C6V8R6</accession>
<keyword evidence="3 5" id="KW-0472">Membrane</keyword>
<feature type="domain" description="Major facilitator superfamily (MFS) profile" evidence="6">
    <location>
        <begin position="235"/>
        <end position="432"/>
    </location>
</feature>
<dbReference type="EMBL" id="VOQS01000005">
    <property type="protein sequence ID" value="TXC80891.1"/>
    <property type="molecule type" value="Genomic_DNA"/>
</dbReference>
<evidence type="ECO:0000313" key="8">
    <source>
        <dbReference type="Proteomes" id="UP000321776"/>
    </source>
</evidence>
<feature type="transmembrane region" description="Helical" evidence="5">
    <location>
        <begin position="303"/>
        <end position="324"/>
    </location>
</feature>
<evidence type="ECO:0000313" key="7">
    <source>
        <dbReference type="EMBL" id="TXC80891.1"/>
    </source>
</evidence>
<gene>
    <name evidence="7" type="ORF">FRZ40_42510</name>
</gene>
<evidence type="ECO:0000259" key="6">
    <source>
        <dbReference type="PROSITE" id="PS50850"/>
    </source>
</evidence>
<dbReference type="PROSITE" id="PS50850">
    <property type="entry name" value="MFS"/>
    <property type="match status" value="1"/>
</dbReference>
<evidence type="ECO:0000256" key="2">
    <source>
        <dbReference type="ARBA" id="ARBA00022989"/>
    </source>
</evidence>
<reference evidence="7 8" key="1">
    <citation type="journal article" date="2018" name="Int. J. Syst. Evol. Microbiol.">
        <title>Paraburkholderia azotifigens sp. nov., a nitrogen-fixing bacterium isolated from paddy soil.</title>
        <authorList>
            <person name="Choi G.M."/>
            <person name="Im W.T."/>
        </authorList>
    </citation>
    <scope>NUCLEOTIDE SEQUENCE [LARGE SCALE GENOMIC DNA]</scope>
    <source>
        <strain evidence="7 8">NF 2-5-3</strain>
    </source>
</reference>
<feature type="region of interest" description="Disordered" evidence="4">
    <location>
        <begin position="1"/>
        <end position="23"/>
    </location>
</feature>
<feature type="transmembrane region" description="Helical" evidence="5">
    <location>
        <begin position="238"/>
        <end position="258"/>
    </location>
</feature>
<protein>
    <submittedName>
        <fullName evidence="7">MFS transporter</fullName>
    </submittedName>
</protein>
<evidence type="ECO:0000256" key="4">
    <source>
        <dbReference type="SAM" id="MobiDB-lite"/>
    </source>
</evidence>
<organism evidence="7 8">
    <name type="scientific">Paraburkholderia azotifigens</name>
    <dbReference type="NCBI Taxonomy" id="2057004"/>
    <lineage>
        <taxon>Bacteria</taxon>
        <taxon>Pseudomonadati</taxon>
        <taxon>Pseudomonadota</taxon>
        <taxon>Betaproteobacteria</taxon>
        <taxon>Burkholderiales</taxon>
        <taxon>Burkholderiaceae</taxon>
        <taxon>Paraburkholderia</taxon>
    </lineage>
</organism>
<feature type="transmembrane region" description="Helical" evidence="5">
    <location>
        <begin position="366"/>
        <end position="386"/>
    </location>
</feature>
<dbReference type="InterPro" id="IPR036259">
    <property type="entry name" value="MFS_trans_sf"/>
</dbReference>
<dbReference type="Gene3D" id="1.20.1250.20">
    <property type="entry name" value="MFS general substrate transporter like domains"/>
    <property type="match status" value="2"/>
</dbReference>
<feature type="transmembrane region" description="Helical" evidence="5">
    <location>
        <begin position="117"/>
        <end position="144"/>
    </location>
</feature>
<feature type="transmembrane region" description="Helical" evidence="5">
    <location>
        <begin position="91"/>
        <end position="111"/>
    </location>
</feature>
<feature type="transmembrane region" description="Helical" evidence="5">
    <location>
        <begin position="59"/>
        <end position="79"/>
    </location>
</feature>
<keyword evidence="1 5" id="KW-0812">Transmembrane</keyword>
<sequence>MAAEVAAPDKEASEPSPRSASRRSLRSLDGLNFLMADVRDGLGPFLSVFLKSSQHWDSGSIGIVMAASGLAAAVFQIPAGMLVDSVHAKRLLVALSGLLVAAACMVIAWFPRLAAVFGAQIVLGAASAIIPPSLAALSLGIVGHRLMPARIARNESFNHAGNFTAAVLAGGLGQFVGVHWLFYLVCGFAMASALVVLLIDPRAVDHELARGGETLRTASGAHRPVPLAELWRDRRLRVFLMTVVLFHFGNAAMLPLAGQLIAQTHPGMDVIALSACVIAAQLVMMAVAAVVGRAMKAGVGRKTIFLVALAILPVRGLLFCLTTNPYGIVGIQLLDGVAAGIFGVVAVVITSDLMRGTGRFNVAQGLMALCVGIGAALSNVMGGLVAARFGFVAAYLSLSAIAVLAFAPFACCMSETGREDTISTDALANDAG</sequence>
<feature type="transmembrane region" description="Helical" evidence="5">
    <location>
        <begin position="156"/>
        <end position="174"/>
    </location>
</feature>
<comment type="caution">
    <text evidence="7">The sequence shown here is derived from an EMBL/GenBank/DDBJ whole genome shotgun (WGS) entry which is preliminary data.</text>
</comment>
<dbReference type="Proteomes" id="UP000321776">
    <property type="component" value="Unassembled WGS sequence"/>
</dbReference>
<feature type="transmembrane region" description="Helical" evidence="5">
    <location>
        <begin position="392"/>
        <end position="413"/>
    </location>
</feature>
<dbReference type="PANTHER" id="PTHR23539:SF1">
    <property type="entry name" value="MAJOR FACILITATOR SUPERFAMILY (MFS) PROFILE DOMAIN-CONTAINING PROTEIN"/>
    <property type="match status" value="1"/>
</dbReference>
<name>A0A5C6V8R6_9BURK</name>
<feature type="transmembrane region" description="Helical" evidence="5">
    <location>
        <begin position="336"/>
        <end position="354"/>
    </location>
</feature>
<evidence type="ECO:0000256" key="5">
    <source>
        <dbReference type="SAM" id="Phobius"/>
    </source>
</evidence>
<dbReference type="InterPro" id="IPR011701">
    <property type="entry name" value="MFS"/>
</dbReference>
<evidence type="ECO:0000256" key="1">
    <source>
        <dbReference type="ARBA" id="ARBA00022692"/>
    </source>
</evidence>
<dbReference type="InterPro" id="IPR020846">
    <property type="entry name" value="MFS_dom"/>
</dbReference>
<feature type="transmembrane region" description="Helical" evidence="5">
    <location>
        <begin position="180"/>
        <end position="199"/>
    </location>
</feature>
<dbReference type="GO" id="GO:0022857">
    <property type="term" value="F:transmembrane transporter activity"/>
    <property type="evidence" value="ECO:0007669"/>
    <property type="project" value="InterPro"/>
</dbReference>
<dbReference type="PANTHER" id="PTHR23539">
    <property type="entry name" value="MFS TRANSPORTER"/>
    <property type="match status" value="1"/>
</dbReference>
<proteinExistence type="predicted"/>
<evidence type="ECO:0000256" key="3">
    <source>
        <dbReference type="ARBA" id="ARBA00023136"/>
    </source>
</evidence>
<keyword evidence="2 5" id="KW-1133">Transmembrane helix</keyword>
<dbReference type="Pfam" id="PF07690">
    <property type="entry name" value="MFS_1"/>
    <property type="match status" value="1"/>
</dbReference>